<keyword evidence="1" id="KW-0732">Signal</keyword>
<name>A0A4Q7MUW5_9BACT</name>
<proteinExistence type="predicted"/>
<reference evidence="2 3" key="1">
    <citation type="submission" date="2019-02" db="EMBL/GenBank/DDBJ databases">
        <title>Genomic Encyclopedia of Type Strains, Phase IV (KMG-IV): sequencing the most valuable type-strain genomes for metagenomic binning, comparative biology and taxonomic classification.</title>
        <authorList>
            <person name="Goeker M."/>
        </authorList>
    </citation>
    <scope>NUCLEOTIDE SEQUENCE [LARGE SCALE GENOMIC DNA]</scope>
    <source>
        <strain evidence="2 3">DSM 18116</strain>
    </source>
</reference>
<comment type="caution">
    <text evidence="2">The sequence shown here is derived from an EMBL/GenBank/DDBJ whole genome shotgun (WGS) entry which is preliminary data.</text>
</comment>
<dbReference type="OrthoDB" id="997115at2"/>
<protein>
    <submittedName>
        <fullName evidence="2">Uncharacterized protein</fullName>
    </submittedName>
</protein>
<keyword evidence="3" id="KW-1185">Reference proteome</keyword>
<dbReference type="RefSeq" id="WP_130543093.1">
    <property type="nucleotide sequence ID" value="NZ_CP042431.1"/>
</dbReference>
<dbReference type="Pfam" id="PF20365">
    <property type="entry name" value="DUF6660"/>
    <property type="match status" value="1"/>
</dbReference>
<dbReference type="AlphaFoldDB" id="A0A4Q7MUW5"/>
<accession>A0A4Q7MUW5</accession>
<evidence type="ECO:0000313" key="2">
    <source>
        <dbReference type="EMBL" id="RZS72702.1"/>
    </source>
</evidence>
<evidence type="ECO:0000313" key="3">
    <source>
        <dbReference type="Proteomes" id="UP000293874"/>
    </source>
</evidence>
<dbReference type="InterPro" id="IPR046601">
    <property type="entry name" value="DUF6660"/>
</dbReference>
<dbReference type="EMBL" id="SGXA01000002">
    <property type="protein sequence ID" value="RZS72702.1"/>
    <property type="molecule type" value="Genomic_DNA"/>
</dbReference>
<feature type="signal peptide" evidence="1">
    <location>
        <begin position="1"/>
        <end position="21"/>
    </location>
</feature>
<sequence>MRLIGYIVAVLVVLLGFVPCADTVNTATAQASAVEQSDEHEHGEYCSPFCHCSCCTTISIPHQVQEISLAVESFSRPNASPYTASVLEVSIPVWQPPQLA</sequence>
<organism evidence="2 3">
    <name type="scientific">Pseudobacter ginsenosidimutans</name>
    <dbReference type="NCBI Taxonomy" id="661488"/>
    <lineage>
        <taxon>Bacteria</taxon>
        <taxon>Pseudomonadati</taxon>
        <taxon>Bacteroidota</taxon>
        <taxon>Chitinophagia</taxon>
        <taxon>Chitinophagales</taxon>
        <taxon>Chitinophagaceae</taxon>
        <taxon>Pseudobacter</taxon>
    </lineage>
</organism>
<evidence type="ECO:0000256" key="1">
    <source>
        <dbReference type="SAM" id="SignalP"/>
    </source>
</evidence>
<gene>
    <name evidence="2" type="ORF">EV199_4625</name>
</gene>
<dbReference type="Proteomes" id="UP000293874">
    <property type="component" value="Unassembled WGS sequence"/>
</dbReference>
<feature type="chain" id="PRO_5020929644" evidence="1">
    <location>
        <begin position="22"/>
        <end position="100"/>
    </location>
</feature>